<accession>A0A0D7A9L3</accession>
<feature type="compositionally biased region" description="Basic and acidic residues" evidence="1">
    <location>
        <begin position="1"/>
        <end position="47"/>
    </location>
</feature>
<feature type="compositionally biased region" description="Gly residues" evidence="1">
    <location>
        <begin position="160"/>
        <end position="178"/>
    </location>
</feature>
<evidence type="ECO:0000313" key="2">
    <source>
        <dbReference type="EMBL" id="KIY47355.1"/>
    </source>
</evidence>
<dbReference type="AlphaFoldDB" id="A0A0D7A9L3"/>
<dbReference type="OrthoDB" id="3062456at2759"/>
<evidence type="ECO:0000256" key="1">
    <source>
        <dbReference type="SAM" id="MobiDB-lite"/>
    </source>
</evidence>
<proteinExistence type="predicted"/>
<reference evidence="2 3" key="1">
    <citation type="journal article" date="2015" name="Fungal Genet. Biol.">
        <title>Evolution of novel wood decay mechanisms in Agaricales revealed by the genome sequences of Fistulina hepatica and Cylindrobasidium torrendii.</title>
        <authorList>
            <person name="Floudas D."/>
            <person name="Held B.W."/>
            <person name="Riley R."/>
            <person name="Nagy L.G."/>
            <person name="Koehler G."/>
            <person name="Ransdell A.S."/>
            <person name="Younus H."/>
            <person name="Chow J."/>
            <person name="Chiniquy J."/>
            <person name="Lipzen A."/>
            <person name="Tritt A."/>
            <person name="Sun H."/>
            <person name="Haridas S."/>
            <person name="LaButti K."/>
            <person name="Ohm R.A."/>
            <person name="Kues U."/>
            <person name="Blanchette R.A."/>
            <person name="Grigoriev I.V."/>
            <person name="Minto R.E."/>
            <person name="Hibbett D.S."/>
        </authorList>
    </citation>
    <scope>NUCLEOTIDE SEQUENCE [LARGE SCALE GENOMIC DNA]</scope>
    <source>
        <strain evidence="2 3">ATCC 64428</strain>
    </source>
</reference>
<sequence>MAFRDTHENEQKVIYETKSHRNEGQERRKDRVDLPDLTTRRSIEPDSRQSWQLMERGGSRNLPTSPKIPDPTYIPGEKYYGKSSTNFQPPPPYVSYNSKPAEHKQKDGSNPPGGGDSPPPTNNGKGSNGSDPSPSQPPPPPPSSTLREGSRGSSIDPPGNGSGPPSGGGGPPGGGNGPPSGFYDPRDGQWPLGHYIPIPVIDHKLKRENLPEYDGSERPPLKVICYFSEVKQQASLGGYVPLQLAYALTTNIKRGTRLYTWFWEVLSDREHEEARNDWRMYLTMICTLYLGPQWIQDVEVEFEAQHYRQTGHEKEIPRDFVGRRLMYSRTLNDHIEPGTEAEVRRVMSKAPVE</sequence>
<protein>
    <submittedName>
        <fullName evidence="2">Uncharacterized protein</fullName>
    </submittedName>
</protein>
<name>A0A0D7A9L3_9AGAR</name>
<organism evidence="2 3">
    <name type="scientific">Fistulina hepatica ATCC 64428</name>
    <dbReference type="NCBI Taxonomy" id="1128425"/>
    <lineage>
        <taxon>Eukaryota</taxon>
        <taxon>Fungi</taxon>
        <taxon>Dikarya</taxon>
        <taxon>Basidiomycota</taxon>
        <taxon>Agaricomycotina</taxon>
        <taxon>Agaricomycetes</taxon>
        <taxon>Agaricomycetidae</taxon>
        <taxon>Agaricales</taxon>
        <taxon>Fistulinaceae</taxon>
        <taxon>Fistulina</taxon>
    </lineage>
</organism>
<evidence type="ECO:0000313" key="3">
    <source>
        <dbReference type="Proteomes" id="UP000054144"/>
    </source>
</evidence>
<keyword evidence="3" id="KW-1185">Reference proteome</keyword>
<dbReference type="EMBL" id="KN881942">
    <property type="protein sequence ID" value="KIY47355.1"/>
    <property type="molecule type" value="Genomic_DNA"/>
</dbReference>
<gene>
    <name evidence="2" type="ORF">FISHEDRAFT_74660</name>
</gene>
<feature type="compositionally biased region" description="Pro residues" evidence="1">
    <location>
        <begin position="134"/>
        <end position="143"/>
    </location>
</feature>
<feature type="region of interest" description="Disordered" evidence="1">
    <location>
        <begin position="1"/>
        <end position="189"/>
    </location>
</feature>
<dbReference type="Proteomes" id="UP000054144">
    <property type="component" value="Unassembled WGS sequence"/>
</dbReference>